<name>A0AAP3XQV2_9PROT</name>
<accession>A0AAP3XQV2</accession>
<gene>
    <name evidence="3" type="ORF">PZ740_05035</name>
</gene>
<sequence length="299" mass="31044">MRYRFLTTDVFTDRRFGGNPLAVLPEASGLSTEQMQAVAAEFNYSETTFVLPPEDPAGLCHVRIFTPKGEMPFAGHPTVGTALVLARLDRVPRPDGEGRSRFVLEEQAGPVPVTVFREDGEPVRAELEAPARPSLGGAPAVEKVAAWLALDPGEIVAGPASPRIASCGAAFLVVEVANLAVLGQLRPPPADAALDGGHGVFLFSRDVGGDAADLRARMFAPAHGIAEDPATGSAAAACAGLLAAIAGEAEGTFSWRIAQGVEMGRPSLIETRAEKRGGEVVAVHVAGGAVPVSEGWIEV</sequence>
<dbReference type="Gene3D" id="3.10.310.10">
    <property type="entry name" value="Diaminopimelate Epimerase, Chain A, domain 1"/>
    <property type="match status" value="2"/>
</dbReference>
<comment type="similarity">
    <text evidence="1">Belongs to the PhzF family.</text>
</comment>
<keyword evidence="4" id="KW-1185">Reference proteome</keyword>
<protein>
    <submittedName>
        <fullName evidence="3">PhzF family phenazine biosynthesis protein</fullName>
    </submittedName>
</protein>
<evidence type="ECO:0000256" key="1">
    <source>
        <dbReference type="ARBA" id="ARBA00008270"/>
    </source>
</evidence>
<dbReference type="Pfam" id="PF02567">
    <property type="entry name" value="PhzC-PhzF"/>
    <property type="match status" value="1"/>
</dbReference>
<dbReference type="PANTHER" id="PTHR13774">
    <property type="entry name" value="PHENAZINE BIOSYNTHESIS PROTEIN"/>
    <property type="match status" value="1"/>
</dbReference>
<organism evidence="3 4">
    <name type="scientific">Marinimicrococcus flavescens</name>
    <dbReference type="NCBI Taxonomy" id="3031815"/>
    <lineage>
        <taxon>Bacteria</taxon>
        <taxon>Pseudomonadati</taxon>
        <taxon>Pseudomonadota</taxon>
        <taxon>Alphaproteobacteria</taxon>
        <taxon>Geminicoccales</taxon>
        <taxon>Geminicoccaceae</taxon>
        <taxon>Marinimicrococcus</taxon>
    </lineage>
</organism>
<comment type="caution">
    <text evidence="3">The sequence shown here is derived from an EMBL/GenBank/DDBJ whole genome shotgun (WGS) entry which is preliminary data.</text>
</comment>
<dbReference type="RefSeq" id="WP_327788165.1">
    <property type="nucleotide sequence ID" value="NZ_JARGEQ010000040.1"/>
</dbReference>
<dbReference type="GO" id="GO:0005737">
    <property type="term" value="C:cytoplasm"/>
    <property type="evidence" value="ECO:0007669"/>
    <property type="project" value="TreeGrafter"/>
</dbReference>
<dbReference type="PIRSF" id="PIRSF016184">
    <property type="entry name" value="PhzC_PhzF"/>
    <property type="match status" value="1"/>
</dbReference>
<evidence type="ECO:0000256" key="2">
    <source>
        <dbReference type="PIRSR" id="PIRSR016184-1"/>
    </source>
</evidence>
<dbReference type="Proteomes" id="UP001301140">
    <property type="component" value="Unassembled WGS sequence"/>
</dbReference>
<dbReference type="AlphaFoldDB" id="A0AAP3XQV2"/>
<dbReference type="PANTHER" id="PTHR13774:SF32">
    <property type="entry name" value="ANTISENSE-ENHANCING SEQUENCE 1"/>
    <property type="match status" value="1"/>
</dbReference>
<dbReference type="NCBIfam" id="TIGR00654">
    <property type="entry name" value="PhzF_family"/>
    <property type="match status" value="1"/>
</dbReference>
<reference evidence="3 4" key="1">
    <citation type="submission" date="2023-03" db="EMBL/GenBank/DDBJ databases">
        <title>YIM 152171 draft genome.</title>
        <authorList>
            <person name="Yang Z."/>
        </authorList>
    </citation>
    <scope>NUCLEOTIDE SEQUENCE [LARGE SCALE GENOMIC DNA]</scope>
    <source>
        <strain evidence="3 4">YIM 152171</strain>
    </source>
</reference>
<evidence type="ECO:0000313" key="4">
    <source>
        <dbReference type="Proteomes" id="UP001301140"/>
    </source>
</evidence>
<feature type="active site" evidence="2">
    <location>
        <position position="46"/>
    </location>
</feature>
<dbReference type="GO" id="GO:0016853">
    <property type="term" value="F:isomerase activity"/>
    <property type="evidence" value="ECO:0007669"/>
    <property type="project" value="TreeGrafter"/>
</dbReference>
<dbReference type="EMBL" id="JARGEQ010000040">
    <property type="protein sequence ID" value="MDF1585750.1"/>
    <property type="molecule type" value="Genomic_DNA"/>
</dbReference>
<evidence type="ECO:0000313" key="3">
    <source>
        <dbReference type="EMBL" id="MDF1585750.1"/>
    </source>
</evidence>
<dbReference type="SUPFAM" id="SSF54506">
    <property type="entry name" value="Diaminopimelate epimerase-like"/>
    <property type="match status" value="1"/>
</dbReference>
<dbReference type="InterPro" id="IPR003719">
    <property type="entry name" value="Phenazine_PhzF-like"/>
</dbReference>
<proteinExistence type="inferred from homology"/>